<dbReference type="InterPro" id="IPR036513">
    <property type="entry name" value="STAS_dom_sf"/>
</dbReference>
<dbReference type="Proteomes" id="UP000297890">
    <property type="component" value="Unassembled WGS sequence"/>
</dbReference>
<accession>A0A4Z0FBN0</accession>
<dbReference type="InterPro" id="IPR011547">
    <property type="entry name" value="SLC26A/SulP_dom"/>
</dbReference>
<comment type="subcellular location">
    <subcellularLocation>
        <location evidence="1">Membrane</location>
        <topology evidence="1">Multi-pass membrane protein</topology>
    </subcellularLocation>
</comment>
<gene>
    <name evidence="7" type="primary">sulP</name>
    <name evidence="7" type="ORF">E4680_02625</name>
</gene>
<sequence>MRRWLEGYSRRDLIDDGLAGVITAILLIPQSLAYAMLANLPPQAGLYASMLPPILYAFLGTSRTLAVGPVAVAALLVASTLSGHGISDPAVALIYALILAFEVGVLLLLLGTFRAGKLMNFLSHPVLSGFTTGAALVIVVSQIKHLTGIPASGHTVPSTLAGLAAGWPQIQPLTVVLGSAAMASLWLAGAPLSRLLRHWRLPDRLVLVAGKSAPLVVVLAGTAAVALGHWDADHRVAVVGALDLGLPKPNIGFLTASQPWLDLLPSAALIALIGYVESVSVAKVLASRRRQRIDPDQELIALGAANLGAAFTGAMPVAGGFSRTVVNDTAGARTPLAGIITAFLVGLAALYLHGLFIHMPQAILAAIIVVAVLNLVDVKTLRQAWQYDRTDAAALLATLFGVVMLGVEQGLLLGLTLSLLLFIWRTGHPHIARVGRVPGTEHFRNIERHTVDTWPGLLLVRVDENLCFANAGPVEDFILEALTDAPDTRHVILIASAVNAIDVSALEMLQGLIKNLRTQGITLHLTEVKGPVMDRLERIGLPDRLSPGRVFLHTHQAVQALTDPAAPCPGSSHCPDRVRT</sequence>
<feature type="transmembrane region" description="Helical" evidence="5">
    <location>
        <begin position="263"/>
        <end position="286"/>
    </location>
</feature>
<evidence type="ECO:0000256" key="1">
    <source>
        <dbReference type="ARBA" id="ARBA00004141"/>
    </source>
</evidence>
<dbReference type="Gene3D" id="3.30.750.24">
    <property type="entry name" value="STAS domain"/>
    <property type="match status" value="1"/>
</dbReference>
<feature type="transmembrane region" description="Helical" evidence="5">
    <location>
        <begin position="205"/>
        <end position="227"/>
    </location>
</feature>
<feature type="transmembrane region" description="Helical" evidence="5">
    <location>
        <begin position="359"/>
        <end position="376"/>
    </location>
</feature>
<feature type="transmembrane region" description="Helical" evidence="5">
    <location>
        <begin position="122"/>
        <end position="143"/>
    </location>
</feature>
<dbReference type="CDD" id="cd07042">
    <property type="entry name" value="STAS_SulP_like_sulfate_transporter"/>
    <property type="match status" value="1"/>
</dbReference>
<dbReference type="SUPFAM" id="SSF52091">
    <property type="entry name" value="SpoIIaa-like"/>
    <property type="match status" value="1"/>
</dbReference>
<dbReference type="GO" id="GO:0055085">
    <property type="term" value="P:transmembrane transport"/>
    <property type="evidence" value="ECO:0007669"/>
    <property type="project" value="InterPro"/>
</dbReference>
<evidence type="ECO:0000256" key="5">
    <source>
        <dbReference type="SAM" id="Phobius"/>
    </source>
</evidence>
<keyword evidence="3 5" id="KW-1133">Transmembrane helix</keyword>
<evidence type="ECO:0000259" key="6">
    <source>
        <dbReference type="PROSITE" id="PS50801"/>
    </source>
</evidence>
<dbReference type="Pfam" id="PF01740">
    <property type="entry name" value="STAS"/>
    <property type="match status" value="1"/>
</dbReference>
<proteinExistence type="predicted"/>
<dbReference type="EMBL" id="SRIO01000002">
    <property type="protein sequence ID" value="TFZ83885.1"/>
    <property type="molecule type" value="Genomic_DNA"/>
</dbReference>
<feature type="transmembrane region" description="Helical" evidence="5">
    <location>
        <begin position="298"/>
        <end position="318"/>
    </location>
</feature>
<dbReference type="PANTHER" id="PTHR11814">
    <property type="entry name" value="SULFATE TRANSPORTER"/>
    <property type="match status" value="1"/>
</dbReference>
<evidence type="ECO:0000313" key="7">
    <source>
        <dbReference type="EMBL" id="TFZ83885.1"/>
    </source>
</evidence>
<feature type="transmembrane region" description="Helical" evidence="5">
    <location>
        <begin position="20"/>
        <end position="42"/>
    </location>
</feature>
<protein>
    <submittedName>
        <fullName evidence="7">Sulfate permease</fullName>
    </submittedName>
</protein>
<dbReference type="InterPro" id="IPR002645">
    <property type="entry name" value="STAS_dom"/>
</dbReference>
<reference evidence="7 8" key="1">
    <citation type="journal article" date="2019" name="ISME J.">
        <title>Candidatus Macondimonas diazotrophica, a novel gammaproteobacterial genus dominating crude-oil-contaminated coastal sediments.</title>
        <authorList>
            <person name="Karthikeyan S."/>
            <person name="Konstantinidis K."/>
        </authorList>
    </citation>
    <scope>NUCLEOTIDE SEQUENCE [LARGE SCALE GENOMIC DNA]</scope>
    <source>
        <strain evidence="7 8">KTK01</strain>
    </source>
</reference>
<name>A0A4Z0FBN0_9GAMM</name>
<feature type="transmembrane region" description="Helical" evidence="5">
    <location>
        <begin position="396"/>
        <end position="424"/>
    </location>
</feature>
<dbReference type="NCBIfam" id="TIGR00815">
    <property type="entry name" value="sulP"/>
    <property type="match status" value="1"/>
</dbReference>
<feature type="transmembrane region" description="Helical" evidence="5">
    <location>
        <begin position="173"/>
        <end position="193"/>
    </location>
</feature>
<feature type="domain" description="STAS" evidence="6">
    <location>
        <begin position="447"/>
        <end position="561"/>
    </location>
</feature>
<comment type="caution">
    <text evidence="7">The sequence shown here is derived from an EMBL/GenBank/DDBJ whole genome shotgun (WGS) entry which is preliminary data.</text>
</comment>
<feature type="transmembrane region" description="Helical" evidence="5">
    <location>
        <begin position="54"/>
        <end position="78"/>
    </location>
</feature>
<keyword evidence="8" id="KW-1185">Reference proteome</keyword>
<dbReference type="OrthoDB" id="9769739at2"/>
<evidence type="ECO:0000313" key="8">
    <source>
        <dbReference type="Proteomes" id="UP000297890"/>
    </source>
</evidence>
<organism evidence="7 8">
    <name type="scientific">Candidatus Macondimonas diazotrophica</name>
    <dbReference type="NCBI Taxonomy" id="2305248"/>
    <lineage>
        <taxon>Bacteria</taxon>
        <taxon>Pseudomonadati</taxon>
        <taxon>Pseudomonadota</taxon>
        <taxon>Gammaproteobacteria</taxon>
        <taxon>Chromatiales</taxon>
        <taxon>Ectothiorhodospiraceae</taxon>
        <taxon>Candidatus Macondimonas</taxon>
    </lineage>
</organism>
<dbReference type="RefSeq" id="WP_135280812.1">
    <property type="nucleotide sequence ID" value="NZ_SRIO01000002.1"/>
</dbReference>
<evidence type="ECO:0000256" key="2">
    <source>
        <dbReference type="ARBA" id="ARBA00022692"/>
    </source>
</evidence>
<evidence type="ECO:0000256" key="4">
    <source>
        <dbReference type="ARBA" id="ARBA00023136"/>
    </source>
</evidence>
<feature type="transmembrane region" description="Helical" evidence="5">
    <location>
        <begin position="90"/>
        <end position="110"/>
    </location>
</feature>
<keyword evidence="2 5" id="KW-0812">Transmembrane</keyword>
<evidence type="ECO:0000256" key="3">
    <source>
        <dbReference type="ARBA" id="ARBA00022989"/>
    </source>
</evidence>
<dbReference type="InterPro" id="IPR001902">
    <property type="entry name" value="SLC26A/SulP_fam"/>
</dbReference>
<feature type="transmembrane region" description="Helical" evidence="5">
    <location>
        <begin position="330"/>
        <end position="352"/>
    </location>
</feature>
<dbReference type="AlphaFoldDB" id="A0A4Z0FBN0"/>
<keyword evidence="4 5" id="KW-0472">Membrane</keyword>
<dbReference type="PROSITE" id="PS50801">
    <property type="entry name" value="STAS"/>
    <property type="match status" value="1"/>
</dbReference>
<dbReference type="Pfam" id="PF00916">
    <property type="entry name" value="Sulfate_transp"/>
    <property type="match status" value="1"/>
</dbReference>
<dbReference type="GO" id="GO:0016020">
    <property type="term" value="C:membrane"/>
    <property type="evidence" value="ECO:0007669"/>
    <property type="project" value="UniProtKB-SubCell"/>
</dbReference>